<protein>
    <submittedName>
        <fullName evidence="1">Uncharacterized protein</fullName>
    </submittedName>
</protein>
<name>A0A9X2FLW5_9LACO</name>
<dbReference type="AlphaFoldDB" id="A0A9X2FLW5"/>
<evidence type="ECO:0000313" key="1">
    <source>
        <dbReference type="EMBL" id="MCP0888026.1"/>
    </source>
</evidence>
<organism evidence="1 2">
    <name type="scientific">Ligilactobacillus ubinensis</name>
    <dbReference type="NCBI Taxonomy" id="2876789"/>
    <lineage>
        <taxon>Bacteria</taxon>
        <taxon>Bacillati</taxon>
        <taxon>Bacillota</taxon>
        <taxon>Bacilli</taxon>
        <taxon>Lactobacillales</taxon>
        <taxon>Lactobacillaceae</taxon>
        <taxon>Ligilactobacillus</taxon>
    </lineage>
</organism>
<accession>A0A9X2FLW5</accession>
<evidence type="ECO:0000313" key="2">
    <source>
        <dbReference type="Proteomes" id="UP001139006"/>
    </source>
</evidence>
<keyword evidence="2" id="KW-1185">Reference proteome</keyword>
<proteinExistence type="predicted"/>
<dbReference type="Proteomes" id="UP001139006">
    <property type="component" value="Unassembled WGS sequence"/>
</dbReference>
<reference evidence="1 2" key="1">
    <citation type="journal article" date="2023" name="Int. J. Syst. Evol. Microbiol.">
        <title>Ligilactobacillus ubinensis sp. nov., a novel species isolated from the wild ferment of a durian fruit (Durio zibethinus).</title>
        <authorList>
            <person name="Heng Y.C."/>
            <person name="Menon N."/>
            <person name="Chen B."/>
            <person name="Loo B.Z.L."/>
            <person name="Wong G.W.J."/>
            <person name="Lim A.C.H."/>
            <person name="Silvaraju S."/>
            <person name="Kittelmann S."/>
        </authorList>
    </citation>
    <scope>NUCLEOTIDE SEQUENCE [LARGE SCALE GENOMIC DNA]</scope>
    <source>
        <strain evidence="1 2">WILCCON 0076</strain>
    </source>
</reference>
<comment type="caution">
    <text evidence="1">The sequence shown here is derived from an EMBL/GenBank/DDBJ whole genome shotgun (WGS) entry which is preliminary data.</text>
</comment>
<gene>
    <name evidence="1" type="ORF">LB941_11870</name>
</gene>
<dbReference type="EMBL" id="JAIULA010000035">
    <property type="protein sequence ID" value="MCP0888026.1"/>
    <property type="molecule type" value="Genomic_DNA"/>
</dbReference>
<sequence length="59" mass="6686">MKKSKQQICKFVGCNKQVYASKMKFCGEHERAFQEIKKVGGKYVLGALTFIAVSTLKKK</sequence>
<dbReference type="RefSeq" id="WP_253362191.1">
    <property type="nucleotide sequence ID" value="NZ_JAIULA010000035.1"/>
</dbReference>